<dbReference type="InterPro" id="IPR051319">
    <property type="entry name" value="Oligoribo/pAp-PDE_c-di-AMP_PDE"/>
</dbReference>
<protein>
    <submittedName>
        <fullName evidence="3">DHHA1 domain-containing protein 2</fullName>
    </submittedName>
</protein>
<evidence type="ECO:0000313" key="3">
    <source>
        <dbReference type="EMBL" id="AHH45023.1"/>
    </source>
</evidence>
<dbReference type="Gene3D" id="3.90.1640.10">
    <property type="entry name" value="inorganic pyrophosphatase (n-terminal core)"/>
    <property type="match status" value="1"/>
</dbReference>
<dbReference type="PATRIC" id="fig|743966.3.peg.7"/>
<sequence length="318" mass="36253">MLVGSSQIAIDLIEKYSRIVIFHHIRPDGDCLGSQLGLKRLIELNYKNKEVYIVGDSKDSFPFLNLQHDSVEDLDLSNALAIIVDVNNIERIESSYLFEKHKFAEILRIDHHPNDDSWEQAQRWIDSSFVACAEQISQLAIDAKWAIDSECAKPLYLGIYTDSGRFLYKQTTARTHRIAATLIDTGLDFNQIHQELNKKSKADLDLESFVLSKKQTYKNVIYYVMDLNQQKELKLNSQSATRPNLLANIGSYKIWLSFVQEENKKWRVEFRSSGPNVREVATKWGGGGHLNASGAIIDDPSKISLIVQDCQKAIEDFN</sequence>
<dbReference type="OrthoDB" id="9803668at2"/>
<dbReference type="Gene3D" id="3.10.310.30">
    <property type="match status" value="1"/>
</dbReference>
<dbReference type="InterPro" id="IPR001667">
    <property type="entry name" value="DDH_dom"/>
</dbReference>
<dbReference type="Pfam" id="PF01368">
    <property type="entry name" value="DHH"/>
    <property type="match status" value="1"/>
</dbReference>
<dbReference type="GO" id="GO:0003676">
    <property type="term" value="F:nucleic acid binding"/>
    <property type="evidence" value="ECO:0007669"/>
    <property type="project" value="InterPro"/>
</dbReference>
<accession>W5UZR3</accession>
<dbReference type="Pfam" id="PF02272">
    <property type="entry name" value="DHHA1"/>
    <property type="match status" value="1"/>
</dbReference>
<evidence type="ECO:0000259" key="1">
    <source>
        <dbReference type="Pfam" id="PF01368"/>
    </source>
</evidence>
<dbReference type="AlphaFoldDB" id="W5UZR3"/>
<dbReference type="KEGG" id="mbc:MYB_00035"/>
<keyword evidence="4" id="KW-1185">Reference proteome</keyword>
<gene>
    <name evidence="3" type="ORF">MYB_00035</name>
</gene>
<organism evidence="3 4">
    <name type="scientific">Mesomycoplasma bovoculi M165/69</name>
    <dbReference type="NCBI Taxonomy" id="743966"/>
    <lineage>
        <taxon>Bacteria</taxon>
        <taxon>Bacillati</taxon>
        <taxon>Mycoplasmatota</taxon>
        <taxon>Mycoplasmoidales</taxon>
        <taxon>Metamycoplasmataceae</taxon>
        <taxon>Mesomycoplasma</taxon>
    </lineage>
</organism>
<name>W5UZR3_9BACT</name>
<dbReference type="PANTHER" id="PTHR47618">
    <property type="entry name" value="BIFUNCTIONAL OLIGORIBONUCLEASE AND PAP PHOSPHATASE NRNA"/>
    <property type="match status" value="1"/>
</dbReference>
<dbReference type="Proteomes" id="UP000019229">
    <property type="component" value="Chromosome"/>
</dbReference>
<dbReference type="HOGENOM" id="CLU_039720_1_0_14"/>
<dbReference type="PANTHER" id="PTHR47618:SF1">
    <property type="entry name" value="BIFUNCTIONAL OLIGORIBONUCLEASE AND PAP PHOSPHATASE NRNA"/>
    <property type="match status" value="1"/>
</dbReference>
<dbReference type="InterPro" id="IPR003156">
    <property type="entry name" value="DHHA1_dom"/>
</dbReference>
<dbReference type="eggNOG" id="COG0618">
    <property type="taxonomic scope" value="Bacteria"/>
</dbReference>
<evidence type="ECO:0000259" key="2">
    <source>
        <dbReference type="Pfam" id="PF02272"/>
    </source>
</evidence>
<feature type="domain" description="DHHA1" evidence="2">
    <location>
        <begin position="243"/>
        <end position="315"/>
    </location>
</feature>
<dbReference type="InterPro" id="IPR038763">
    <property type="entry name" value="DHH_sf"/>
</dbReference>
<evidence type="ECO:0000313" key="4">
    <source>
        <dbReference type="Proteomes" id="UP000019229"/>
    </source>
</evidence>
<proteinExistence type="predicted"/>
<feature type="domain" description="DDH" evidence="1">
    <location>
        <begin position="18"/>
        <end position="159"/>
    </location>
</feature>
<dbReference type="STRING" id="743966.MYB_00035"/>
<dbReference type="EMBL" id="CP007154">
    <property type="protein sequence ID" value="AHH45023.1"/>
    <property type="molecule type" value="Genomic_DNA"/>
</dbReference>
<reference evidence="3 4" key="1">
    <citation type="journal article" date="2014" name="Genome Announc.">
        <title>Complete Genome Sequence of Mycoplasma bovoculi Strain M165/69T (ATCC 29104).</title>
        <authorList>
            <person name="Calcutt M.J."/>
            <person name="Foecking M.F."/>
        </authorList>
    </citation>
    <scope>NUCLEOTIDE SEQUENCE [LARGE SCALE GENOMIC DNA]</scope>
    <source>
        <strain evidence="3">M165/69</strain>
    </source>
</reference>
<dbReference type="SUPFAM" id="SSF64182">
    <property type="entry name" value="DHH phosphoesterases"/>
    <property type="match status" value="1"/>
</dbReference>
<dbReference type="RefSeq" id="WP_022934820.1">
    <property type="nucleotide sequence ID" value="NZ_CP007154.1"/>
</dbReference>